<evidence type="ECO:0000313" key="2">
    <source>
        <dbReference type="EMBL" id="ARU02532.1"/>
    </source>
</evidence>
<feature type="compositionally biased region" description="Basic and acidic residues" evidence="1">
    <location>
        <begin position="52"/>
        <end position="61"/>
    </location>
</feature>
<evidence type="ECO:0000313" key="3">
    <source>
        <dbReference type="Proteomes" id="UP000195273"/>
    </source>
</evidence>
<gene>
    <name evidence="2" type="ORF">LOKVESSMR4R_03251</name>
</gene>
<reference evidence="2 3" key="1">
    <citation type="submission" date="2017-05" db="EMBL/GenBank/DDBJ databases">
        <title>Genome Sequence of Loktanella vestfoldensis Strain SMR4r Isolated from a Culture of the Diatom Skeletonema marinoi.</title>
        <authorList>
            <person name="Topel M."/>
            <person name="Pinder M.I.M."/>
            <person name="Johansson O.N."/>
            <person name="Kourtchenko O."/>
            <person name="Godhe A."/>
            <person name="Clarke A.K."/>
        </authorList>
    </citation>
    <scope>NUCLEOTIDE SEQUENCE [LARGE SCALE GENOMIC DNA]</scope>
    <source>
        <strain evidence="2 3">SMR4r</strain>
    </source>
</reference>
<organism evidence="2 3">
    <name type="scientific">Yoonia vestfoldensis</name>
    <dbReference type="NCBI Taxonomy" id="245188"/>
    <lineage>
        <taxon>Bacteria</taxon>
        <taxon>Pseudomonadati</taxon>
        <taxon>Pseudomonadota</taxon>
        <taxon>Alphaproteobacteria</taxon>
        <taxon>Rhodobacterales</taxon>
        <taxon>Paracoccaceae</taxon>
        <taxon>Yoonia</taxon>
    </lineage>
</organism>
<name>A0A1Y0EGV9_9RHOB</name>
<proteinExistence type="predicted"/>
<keyword evidence="3" id="KW-1185">Reference proteome</keyword>
<sequence>MPHANQPDLFAYLTPTVHWSPVDRQMAMMLLQELLQEAVNAPHLSNPCQTGKEGDNEQDHG</sequence>
<dbReference type="Proteomes" id="UP000195273">
    <property type="component" value="Chromosome"/>
</dbReference>
<feature type="region of interest" description="Disordered" evidence="1">
    <location>
        <begin position="42"/>
        <end position="61"/>
    </location>
</feature>
<accession>A0A1Y0EGV9</accession>
<evidence type="ECO:0000256" key="1">
    <source>
        <dbReference type="SAM" id="MobiDB-lite"/>
    </source>
</evidence>
<dbReference type="AlphaFoldDB" id="A0A1Y0EGV9"/>
<dbReference type="EMBL" id="CP021431">
    <property type="protein sequence ID" value="ARU02532.1"/>
    <property type="molecule type" value="Genomic_DNA"/>
</dbReference>
<dbReference type="RefSeq" id="WP_110280953.1">
    <property type="nucleotide sequence ID" value="NZ_CP021431.1"/>
</dbReference>
<protein>
    <submittedName>
        <fullName evidence="2">Uncharacterized protein</fullName>
    </submittedName>
</protein>
<dbReference type="KEGG" id="lvs:LOKVESSMR4R_03251"/>